<dbReference type="NCBIfam" id="TIGR01499">
    <property type="entry name" value="folC"/>
    <property type="match status" value="1"/>
</dbReference>
<evidence type="ECO:0000256" key="5">
    <source>
        <dbReference type="ARBA" id="ARBA00022741"/>
    </source>
</evidence>
<dbReference type="SUPFAM" id="SSF53623">
    <property type="entry name" value="MurD-like peptide ligases, catalytic domain"/>
    <property type="match status" value="1"/>
</dbReference>
<dbReference type="GO" id="GO:0005737">
    <property type="term" value="C:cytoplasm"/>
    <property type="evidence" value="ECO:0007669"/>
    <property type="project" value="TreeGrafter"/>
</dbReference>
<dbReference type="Pfam" id="PF02875">
    <property type="entry name" value="Mur_ligase_C"/>
    <property type="match status" value="1"/>
</dbReference>
<dbReference type="InterPro" id="IPR004101">
    <property type="entry name" value="Mur_ligase_C"/>
</dbReference>
<evidence type="ECO:0000256" key="2">
    <source>
        <dbReference type="ARBA" id="ARBA00013025"/>
    </source>
</evidence>
<sequence length="441" mass="47080">MDFARAQAYLYSFADYERKDRFTYDTRTWNLVAFRKFLDELGAPDGAFFIAHVAGTNGKGAAAAALAALLTAGGKKVGLYTSPHLATIRERARVDGAMIPEAAFARLTGKLKKLQEKSHHGAGGGYRTTFELLTALALLHFAEKGAEWAVLEVGLGGRLDATNVVEPELCIFTRIALDHEGVLGEGLDAVAREKAGILKPGVTAFSVQQDPVARSVLEARAAEVGTEVAFLDEGGLDGLGLDDERRVLWNGGPLALRGDFQRWNLSLALAAFKSLAGRFGLPADENIFKHGLAGLRWPGRFEVVGEKPSVILDGGHNPAALAAIFDEIRRLPAERRFLVLGVSANKDLSGMCALVGSFDRIFLTRAPNPRAAPVEALAALLPPERTEAIPGGPAEALKRALEESRPGDLILVAGSLYVAGEVKARAAELGLDDSLETWVAP</sequence>
<proteinExistence type="inferred from homology"/>
<evidence type="ECO:0000256" key="4">
    <source>
        <dbReference type="ARBA" id="ARBA00022723"/>
    </source>
</evidence>
<protein>
    <recommendedName>
        <fullName evidence="2">tetrahydrofolate synthase</fullName>
        <ecNumber evidence="2">6.3.2.17</ecNumber>
    </recommendedName>
    <alternativeName>
        <fullName evidence="8">Tetrahydrofolylpolyglutamate synthase</fullName>
    </alternativeName>
</protein>
<keyword evidence="3 10" id="KW-0436">Ligase</keyword>
<keyword evidence="7" id="KW-0460">Magnesium</keyword>
<dbReference type="PIRSF" id="PIRSF001563">
    <property type="entry name" value="Folylpolyglu_synth"/>
    <property type="match status" value="1"/>
</dbReference>
<comment type="catalytic activity">
    <reaction evidence="9">
        <text>(6S)-5,6,7,8-tetrahydrofolyl-(gamma-L-Glu)(n) + L-glutamate + ATP = (6S)-5,6,7,8-tetrahydrofolyl-(gamma-L-Glu)(n+1) + ADP + phosphate + H(+)</text>
        <dbReference type="Rhea" id="RHEA:10580"/>
        <dbReference type="Rhea" id="RHEA-COMP:14738"/>
        <dbReference type="Rhea" id="RHEA-COMP:14740"/>
        <dbReference type="ChEBI" id="CHEBI:15378"/>
        <dbReference type="ChEBI" id="CHEBI:29985"/>
        <dbReference type="ChEBI" id="CHEBI:30616"/>
        <dbReference type="ChEBI" id="CHEBI:43474"/>
        <dbReference type="ChEBI" id="CHEBI:141005"/>
        <dbReference type="ChEBI" id="CHEBI:456216"/>
        <dbReference type="EC" id="6.3.2.17"/>
    </reaction>
</comment>
<evidence type="ECO:0000256" key="9">
    <source>
        <dbReference type="ARBA" id="ARBA00047493"/>
    </source>
</evidence>
<dbReference type="GO" id="GO:0046872">
    <property type="term" value="F:metal ion binding"/>
    <property type="evidence" value="ECO:0007669"/>
    <property type="project" value="UniProtKB-KW"/>
</dbReference>
<evidence type="ECO:0000313" key="13">
    <source>
        <dbReference type="Proteomes" id="UP000177187"/>
    </source>
</evidence>
<dbReference type="PANTHER" id="PTHR11136:SF0">
    <property type="entry name" value="DIHYDROFOLATE SYNTHETASE-RELATED"/>
    <property type="match status" value="1"/>
</dbReference>
<evidence type="ECO:0000256" key="6">
    <source>
        <dbReference type="ARBA" id="ARBA00022840"/>
    </source>
</evidence>
<accession>A0A1F5FGT9</accession>
<keyword evidence="4" id="KW-0479">Metal-binding</keyword>
<gene>
    <name evidence="12" type="ORF">A2Y64_06810</name>
</gene>
<dbReference type="EMBL" id="MFAF01000026">
    <property type="protein sequence ID" value="OGD78772.1"/>
    <property type="molecule type" value="Genomic_DNA"/>
</dbReference>
<dbReference type="EC" id="6.3.2.17" evidence="2"/>
<evidence type="ECO:0000256" key="8">
    <source>
        <dbReference type="ARBA" id="ARBA00030592"/>
    </source>
</evidence>
<evidence type="ECO:0000313" key="12">
    <source>
        <dbReference type="EMBL" id="OGD78772.1"/>
    </source>
</evidence>
<dbReference type="SUPFAM" id="SSF53244">
    <property type="entry name" value="MurD-like peptide ligases, peptide-binding domain"/>
    <property type="match status" value="1"/>
</dbReference>
<dbReference type="Proteomes" id="UP000177187">
    <property type="component" value="Unassembled WGS sequence"/>
</dbReference>
<dbReference type="InterPro" id="IPR036615">
    <property type="entry name" value="Mur_ligase_C_dom_sf"/>
</dbReference>
<dbReference type="Gene3D" id="3.90.190.20">
    <property type="entry name" value="Mur ligase, C-terminal domain"/>
    <property type="match status" value="1"/>
</dbReference>
<comment type="caution">
    <text evidence="12">The sequence shown here is derived from an EMBL/GenBank/DDBJ whole genome shotgun (WGS) entry which is preliminary data.</text>
</comment>
<dbReference type="GO" id="GO:0004326">
    <property type="term" value="F:tetrahydrofolylpolyglutamate synthase activity"/>
    <property type="evidence" value="ECO:0007669"/>
    <property type="project" value="UniProtKB-EC"/>
</dbReference>
<evidence type="ECO:0000259" key="11">
    <source>
        <dbReference type="Pfam" id="PF02875"/>
    </source>
</evidence>
<dbReference type="Gene3D" id="3.40.1190.10">
    <property type="entry name" value="Mur-like, catalytic domain"/>
    <property type="match status" value="1"/>
</dbReference>
<dbReference type="GO" id="GO:0005524">
    <property type="term" value="F:ATP binding"/>
    <property type="evidence" value="ECO:0007669"/>
    <property type="project" value="UniProtKB-KW"/>
</dbReference>
<keyword evidence="6 10" id="KW-0067">ATP-binding</keyword>
<organism evidence="12 13">
    <name type="scientific">Candidatus Coatesbacteria bacterium RBG_13_66_14</name>
    <dbReference type="NCBI Taxonomy" id="1817816"/>
    <lineage>
        <taxon>Bacteria</taxon>
        <taxon>Candidatus Coatesiibacteriota</taxon>
    </lineage>
</organism>
<keyword evidence="5 10" id="KW-0547">Nucleotide-binding</keyword>
<evidence type="ECO:0000256" key="7">
    <source>
        <dbReference type="ARBA" id="ARBA00022842"/>
    </source>
</evidence>
<comment type="similarity">
    <text evidence="1 10">Belongs to the folylpolyglutamate synthase family.</text>
</comment>
<evidence type="ECO:0000256" key="3">
    <source>
        <dbReference type="ARBA" id="ARBA00022598"/>
    </source>
</evidence>
<dbReference type="InterPro" id="IPR001645">
    <property type="entry name" value="Folylpolyglutamate_synth"/>
</dbReference>
<evidence type="ECO:0000256" key="10">
    <source>
        <dbReference type="PIRNR" id="PIRNR001563"/>
    </source>
</evidence>
<dbReference type="InterPro" id="IPR036565">
    <property type="entry name" value="Mur-like_cat_sf"/>
</dbReference>
<dbReference type="STRING" id="1817816.A2Y64_06810"/>
<feature type="domain" description="Mur ligase C-terminal" evidence="11">
    <location>
        <begin position="299"/>
        <end position="415"/>
    </location>
</feature>
<dbReference type="PROSITE" id="PS01012">
    <property type="entry name" value="FOLYLPOLYGLU_SYNT_2"/>
    <property type="match status" value="1"/>
</dbReference>
<name>A0A1F5FGT9_9BACT</name>
<dbReference type="InterPro" id="IPR018109">
    <property type="entry name" value="Folylpolyglutamate_synth_CS"/>
</dbReference>
<dbReference type="AlphaFoldDB" id="A0A1F5FGT9"/>
<dbReference type="GO" id="GO:0008841">
    <property type="term" value="F:dihydrofolate synthase activity"/>
    <property type="evidence" value="ECO:0007669"/>
    <property type="project" value="TreeGrafter"/>
</dbReference>
<dbReference type="PANTHER" id="PTHR11136">
    <property type="entry name" value="FOLYLPOLYGLUTAMATE SYNTHASE-RELATED"/>
    <property type="match status" value="1"/>
</dbReference>
<evidence type="ECO:0000256" key="1">
    <source>
        <dbReference type="ARBA" id="ARBA00008276"/>
    </source>
</evidence>
<reference evidence="12 13" key="1">
    <citation type="journal article" date="2016" name="Nat. Commun.">
        <title>Thousands of microbial genomes shed light on interconnected biogeochemical processes in an aquifer system.</title>
        <authorList>
            <person name="Anantharaman K."/>
            <person name="Brown C.T."/>
            <person name="Hug L.A."/>
            <person name="Sharon I."/>
            <person name="Castelle C.J."/>
            <person name="Probst A.J."/>
            <person name="Thomas B.C."/>
            <person name="Singh A."/>
            <person name="Wilkins M.J."/>
            <person name="Karaoz U."/>
            <person name="Brodie E.L."/>
            <person name="Williams K.H."/>
            <person name="Hubbard S.S."/>
            <person name="Banfield J.F."/>
        </authorList>
    </citation>
    <scope>NUCLEOTIDE SEQUENCE [LARGE SCALE GENOMIC DNA]</scope>
</reference>